<dbReference type="InterPro" id="IPR004107">
    <property type="entry name" value="Integrase_SAM-like_N"/>
</dbReference>
<dbReference type="RefSeq" id="WP_378937385.1">
    <property type="nucleotide sequence ID" value="NZ_JBHLVO010000024.1"/>
</dbReference>
<name>A0ABV6GLF9_9BACI</name>
<evidence type="ECO:0000259" key="4">
    <source>
        <dbReference type="PROSITE" id="PS51900"/>
    </source>
</evidence>
<dbReference type="InterPro" id="IPR010998">
    <property type="entry name" value="Integrase_recombinase_N"/>
</dbReference>
<evidence type="ECO:0000256" key="3">
    <source>
        <dbReference type="PROSITE-ProRule" id="PRU01248"/>
    </source>
</evidence>
<evidence type="ECO:0000256" key="1">
    <source>
        <dbReference type="ARBA" id="ARBA00023125"/>
    </source>
</evidence>
<dbReference type="InterPro" id="IPR044068">
    <property type="entry name" value="CB"/>
</dbReference>
<evidence type="ECO:0000256" key="2">
    <source>
        <dbReference type="ARBA" id="ARBA00023172"/>
    </source>
</evidence>
<sequence length="286" mass="33164">MPFGYSLFLKSSGKSENTITGYIKTINSFLYYLDTLYGKQRELYEITPSDIKSFLKYKIDEGNNIKTTNKQLATLKGFFDYLWINDKVPIDPAVKIKRYTDSVDEKISNITYEMLLKTLREVNRNSNYSVLRKVIFLLATKGLRGTEFQFHKDSVIDHGDSVELKLKKHSIILDGEDAGLLLNHYYESQFNGSTFVFVTKKHDESIVPIELMSIYTHLNAITEDYGYPDKITLNTIRHAFAYYLYTKKRFSIEQVANLLGIENNSAAQLIRNSVERHMKKEVLEIQ</sequence>
<dbReference type="Gene3D" id="1.10.443.10">
    <property type="entry name" value="Intergrase catalytic core"/>
    <property type="match status" value="1"/>
</dbReference>
<dbReference type="InterPro" id="IPR011010">
    <property type="entry name" value="DNA_brk_join_enz"/>
</dbReference>
<keyword evidence="2" id="KW-0233">DNA recombination</keyword>
<dbReference type="EMBL" id="JBHLVO010000024">
    <property type="protein sequence ID" value="MFC0273762.1"/>
    <property type="molecule type" value="Genomic_DNA"/>
</dbReference>
<gene>
    <name evidence="5" type="ORF">ACFFIX_20455</name>
</gene>
<dbReference type="InterPro" id="IPR013762">
    <property type="entry name" value="Integrase-like_cat_sf"/>
</dbReference>
<protein>
    <submittedName>
        <fullName evidence="5">Tyrosine-type recombinase/integrase</fullName>
    </submittedName>
</protein>
<evidence type="ECO:0000313" key="5">
    <source>
        <dbReference type="EMBL" id="MFC0273762.1"/>
    </source>
</evidence>
<organism evidence="5 6">
    <name type="scientific">Metabacillus herbersteinensis</name>
    <dbReference type="NCBI Taxonomy" id="283816"/>
    <lineage>
        <taxon>Bacteria</taxon>
        <taxon>Bacillati</taxon>
        <taxon>Bacillota</taxon>
        <taxon>Bacilli</taxon>
        <taxon>Bacillales</taxon>
        <taxon>Bacillaceae</taxon>
        <taxon>Metabacillus</taxon>
    </lineage>
</organism>
<dbReference type="PROSITE" id="PS51900">
    <property type="entry name" value="CB"/>
    <property type="match status" value="1"/>
</dbReference>
<dbReference type="SUPFAM" id="SSF56349">
    <property type="entry name" value="DNA breaking-rejoining enzymes"/>
    <property type="match status" value="1"/>
</dbReference>
<evidence type="ECO:0000313" key="6">
    <source>
        <dbReference type="Proteomes" id="UP001589854"/>
    </source>
</evidence>
<keyword evidence="6" id="KW-1185">Reference proteome</keyword>
<accession>A0ABV6GLF9</accession>
<comment type="caution">
    <text evidence="5">The sequence shown here is derived from an EMBL/GenBank/DDBJ whole genome shotgun (WGS) entry which is preliminary data.</text>
</comment>
<dbReference type="Gene3D" id="1.10.150.130">
    <property type="match status" value="1"/>
</dbReference>
<dbReference type="Proteomes" id="UP001589854">
    <property type="component" value="Unassembled WGS sequence"/>
</dbReference>
<reference evidence="5 6" key="1">
    <citation type="submission" date="2024-09" db="EMBL/GenBank/DDBJ databases">
        <authorList>
            <person name="Sun Q."/>
            <person name="Mori K."/>
        </authorList>
    </citation>
    <scope>NUCLEOTIDE SEQUENCE [LARGE SCALE GENOMIC DNA]</scope>
    <source>
        <strain evidence="5 6">CCM 7228</strain>
    </source>
</reference>
<feature type="domain" description="Core-binding (CB)" evidence="4">
    <location>
        <begin position="1"/>
        <end position="83"/>
    </location>
</feature>
<proteinExistence type="predicted"/>
<dbReference type="Pfam" id="PF02899">
    <property type="entry name" value="Phage_int_SAM_1"/>
    <property type="match status" value="1"/>
</dbReference>
<keyword evidence="1 3" id="KW-0238">DNA-binding</keyword>